<protein>
    <submittedName>
        <fullName evidence="2">PIG-L family deacetylase</fullName>
    </submittedName>
</protein>
<evidence type="ECO:0000313" key="3">
    <source>
        <dbReference type="Proteomes" id="UP000371041"/>
    </source>
</evidence>
<dbReference type="KEGG" id="sace:GIY23_19750"/>
<accession>A0A5Q3QDL0</accession>
<name>A0A5Q3QDL0_9PSEU</name>
<dbReference type="InterPro" id="IPR003737">
    <property type="entry name" value="GlcNAc_PI_deacetylase-related"/>
</dbReference>
<keyword evidence="3" id="KW-1185">Reference proteome</keyword>
<gene>
    <name evidence="2" type="ORF">GIY23_19750</name>
</gene>
<dbReference type="GO" id="GO:0016137">
    <property type="term" value="P:glycoside metabolic process"/>
    <property type="evidence" value="ECO:0007669"/>
    <property type="project" value="UniProtKB-ARBA"/>
</dbReference>
<dbReference type="RefSeq" id="WP_154078022.1">
    <property type="nucleotide sequence ID" value="NZ_CP045929.1"/>
</dbReference>
<dbReference type="EMBL" id="CP045929">
    <property type="protein sequence ID" value="QGK71446.1"/>
    <property type="molecule type" value="Genomic_DNA"/>
</dbReference>
<dbReference type="Pfam" id="PF02585">
    <property type="entry name" value="PIG-L"/>
    <property type="match status" value="1"/>
</dbReference>
<dbReference type="GO" id="GO:0016811">
    <property type="term" value="F:hydrolase activity, acting on carbon-nitrogen (but not peptide) bonds, in linear amides"/>
    <property type="evidence" value="ECO:0007669"/>
    <property type="project" value="TreeGrafter"/>
</dbReference>
<evidence type="ECO:0000256" key="1">
    <source>
        <dbReference type="ARBA" id="ARBA00022833"/>
    </source>
</evidence>
<organism evidence="2 3">
    <name type="scientific">Allosaccharopolyspora coralli</name>
    <dbReference type="NCBI Taxonomy" id="2665642"/>
    <lineage>
        <taxon>Bacteria</taxon>
        <taxon>Bacillati</taxon>
        <taxon>Actinomycetota</taxon>
        <taxon>Actinomycetes</taxon>
        <taxon>Pseudonocardiales</taxon>
        <taxon>Pseudonocardiaceae</taxon>
        <taxon>Allosaccharopolyspora</taxon>
    </lineage>
</organism>
<dbReference type="AlphaFoldDB" id="A0A5Q3QDL0"/>
<evidence type="ECO:0000313" key="2">
    <source>
        <dbReference type="EMBL" id="QGK71446.1"/>
    </source>
</evidence>
<dbReference type="PANTHER" id="PTHR12993">
    <property type="entry name" value="N-ACETYLGLUCOSAMINYL-PHOSPHATIDYLINOSITOL DE-N-ACETYLASE-RELATED"/>
    <property type="match status" value="1"/>
</dbReference>
<dbReference type="Gene3D" id="3.40.50.10320">
    <property type="entry name" value="LmbE-like"/>
    <property type="match status" value="1"/>
</dbReference>
<reference evidence="3" key="1">
    <citation type="submission" date="2019-11" db="EMBL/GenBank/DDBJ databases">
        <title>The complete genome sequence of Saccharopolyspora sp. E2A.</title>
        <authorList>
            <person name="Zhang G."/>
        </authorList>
    </citation>
    <scope>NUCLEOTIDE SEQUENCE [LARGE SCALE GENOMIC DNA]</scope>
    <source>
        <strain evidence="3">E2A</strain>
    </source>
</reference>
<keyword evidence="1" id="KW-0862">Zinc</keyword>
<dbReference type="InterPro" id="IPR024078">
    <property type="entry name" value="LmbE-like_dom_sf"/>
</dbReference>
<proteinExistence type="predicted"/>
<sequence>MRTSPKIASDVRQVLVVTAHPDDVDFGTAGTVASWRTAGVGVTYCVCSSGEAGATDGLGGHQLTLDEMRTLRENEQRSAARAVGVDDVRFLGHPDGRLVADLTLRRDITRVIRAVRPDRVVAHSPEINWGRLHVSHPDHRAVGEATVAAVYPDSRTPLAHPELVEDGLQPWTVHELWLTEAPDERINHAVDVTDHYEAKLAALHAHHSQTAHLDGLGSMIREHLRSNAEQHGLSSDRLAEAFQVVSTA</sequence>
<dbReference type="PANTHER" id="PTHR12993:SF28">
    <property type="entry name" value="LMBE FAMILY PROTEIN"/>
    <property type="match status" value="1"/>
</dbReference>
<dbReference type="SUPFAM" id="SSF102588">
    <property type="entry name" value="LmbE-like"/>
    <property type="match status" value="1"/>
</dbReference>
<dbReference type="Proteomes" id="UP000371041">
    <property type="component" value="Chromosome"/>
</dbReference>